<dbReference type="InterPro" id="IPR013103">
    <property type="entry name" value="RVT_2"/>
</dbReference>
<gene>
    <name evidence="3" type="ORF">Tco_0856442</name>
</gene>
<feature type="compositionally biased region" description="Polar residues" evidence="1">
    <location>
        <begin position="102"/>
        <end position="119"/>
    </location>
</feature>
<dbReference type="SUPFAM" id="SSF53098">
    <property type="entry name" value="Ribonuclease H-like"/>
    <property type="match status" value="1"/>
</dbReference>
<evidence type="ECO:0000259" key="2">
    <source>
        <dbReference type="Pfam" id="PF07727"/>
    </source>
</evidence>
<dbReference type="PANTHER" id="PTHR11439:SF498">
    <property type="entry name" value="DNAK FAMILY PROTEIN"/>
    <property type="match status" value="1"/>
</dbReference>
<comment type="caution">
    <text evidence="3">The sequence shown here is derived from an EMBL/GenBank/DDBJ whole genome shotgun (WGS) entry which is preliminary data.</text>
</comment>
<feature type="domain" description="Reverse transcriptase Ty1/copia-type" evidence="2">
    <location>
        <begin position="199"/>
        <end position="258"/>
    </location>
</feature>
<dbReference type="CDD" id="cd09272">
    <property type="entry name" value="RNase_HI_RT_Ty1"/>
    <property type="match status" value="1"/>
</dbReference>
<dbReference type="InterPro" id="IPR043502">
    <property type="entry name" value="DNA/RNA_pol_sf"/>
</dbReference>
<keyword evidence="4" id="KW-1185">Reference proteome</keyword>
<dbReference type="Gene3D" id="3.30.420.10">
    <property type="entry name" value="Ribonuclease H-like superfamily/Ribonuclease H"/>
    <property type="match status" value="1"/>
</dbReference>
<sequence>MNELFSSLGIVHQTTCAYTPQQNEVAKKKHRHLLNVARSLLPSSILNGKSPFKIVYGFKPKLSHLRSFGCLCYSSVLNNSDKFSTRGFDTTDGSEVDFATSMGDNPSSEGNVPSSSNLNTQNAQNLLENTSQVQPDLRSKTNYCFSTTLNKSSEPSTYYEAVKNPNWIEAMNNEIEALNKNNMWTICQASCQRIQPEDLFQLDINNAFLYGDLSEDVYMTLPPGFDNQKGKVCKLNKSLYGLKQAPRQWNARFDKVFISLLIYVDDIVIAGNDLAEIEKFKIFLKSKFQIKDLGKLKYFLGIEVLDNKEGICLSQRKYCLELSHEYGLLAAKHVDTPLPENTTLNHIETDDDHLLDNIGNYQKLVGSGIQINKSGNLKLRAYADSDWARCPATRKSVSGYCVFLGDSLATWKSKKQSNFSGSSTEAEYRSMASAMCEIADVLTKALNIEQHKSLCVKHGMAKPNMSDSPTVSLPVIGLASDKLEGSLISPITPQEHAQKIDLFQAASNWFNHFQARL</sequence>
<evidence type="ECO:0000313" key="4">
    <source>
        <dbReference type="Proteomes" id="UP001151760"/>
    </source>
</evidence>
<name>A0ABQ5B3T3_9ASTR</name>
<feature type="region of interest" description="Disordered" evidence="1">
    <location>
        <begin position="95"/>
        <end position="119"/>
    </location>
</feature>
<protein>
    <submittedName>
        <fullName evidence="3">Ribonuclease H-like domain-containing protein</fullName>
    </submittedName>
</protein>
<organism evidence="3 4">
    <name type="scientific">Tanacetum coccineum</name>
    <dbReference type="NCBI Taxonomy" id="301880"/>
    <lineage>
        <taxon>Eukaryota</taxon>
        <taxon>Viridiplantae</taxon>
        <taxon>Streptophyta</taxon>
        <taxon>Embryophyta</taxon>
        <taxon>Tracheophyta</taxon>
        <taxon>Spermatophyta</taxon>
        <taxon>Magnoliopsida</taxon>
        <taxon>eudicotyledons</taxon>
        <taxon>Gunneridae</taxon>
        <taxon>Pentapetalae</taxon>
        <taxon>asterids</taxon>
        <taxon>campanulids</taxon>
        <taxon>Asterales</taxon>
        <taxon>Asteraceae</taxon>
        <taxon>Asteroideae</taxon>
        <taxon>Anthemideae</taxon>
        <taxon>Anthemidinae</taxon>
        <taxon>Tanacetum</taxon>
    </lineage>
</organism>
<reference evidence="3" key="2">
    <citation type="submission" date="2022-01" db="EMBL/GenBank/DDBJ databases">
        <authorList>
            <person name="Yamashiro T."/>
            <person name="Shiraishi A."/>
            <person name="Satake H."/>
            <person name="Nakayama K."/>
        </authorList>
    </citation>
    <scope>NUCLEOTIDE SEQUENCE</scope>
</reference>
<accession>A0ABQ5B3T3</accession>
<proteinExistence type="predicted"/>
<dbReference type="Pfam" id="PF07727">
    <property type="entry name" value="RVT_2"/>
    <property type="match status" value="2"/>
</dbReference>
<dbReference type="SUPFAM" id="SSF56672">
    <property type="entry name" value="DNA/RNA polymerases"/>
    <property type="match status" value="1"/>
</dbReference>
<dbReference type="PANTHER" id="PTHR11439">
    <property type="entry name" value="GAG-POL-RELATED RETROTRANSPOSON"/>
    <property type="match status" value="1"/>
</dbReference>
<dbReference type="InterPro" id="IPR036397">
    <property type="entry name" value="RNaseH_sf"/>
</dbReference>
<dbReference type="EMBL" id="BQNB010012904">
    <property type="protein sequence ID" value="GJT09400.1"/>
    <property type="molecule type" value="Genomic_DNA"/>
</dbReference>
<reference evidence="3" key="1">
    <citation type="journal article" date="2022" name="Int. J. Mol. Sci.">
        <title>Draft Genome of Tanacetum Coccineum: Genomic Comparison of Closely Related Tanacetum-Family Plants.</title>
        <authorList>
            <person name="Yamashiro T."/>
            <person name="Shiraishi A."/>
            <person name="Nakayama K."/>
            <person name="Satake H."/>
        </authorList>
    </citation>
    <scope>NUCLEOTIDE SEQUENCE</scope>
</reference>
<dbReference type="InterPro" id="IPR012337">
    <property type="entry name" value="RNaseH-like_sf"/>
</dbReference>
<dbReference type="Proteomes" id="UP001151760">
    <property type="component" value="Unassembled WGS sequence"/>
</dbReference>
<feature type="domain" description="Reverse transcriptase Ty1/copia-type" evidence="2">
    <location>
        <begin position="261"/>
        <end position="338"/>
    </location>
</feature>
<evidence type="ECO:0000256" key="1">
    <source>
        <dbReference type="SAM" id="MobiDB-lite"/>
    </source>
</evidence>
<evidence type="ECO:0000313" key="3">
    <source>
        <dbReference type="EMBL" id="GJT09400.1"/>
    </source>
</evidence>